<dbReference type="KEGG" id="pla:Plav_1870"/>
<keyword evidence="2" id="KW-1185">Reference proteome</keyword>
<name>A7HUA3_PARL1</name>
<dbReference type="RefSeq" id="WP_012110779.1">
    <property type="nucleotide sequence ID" value="NC_009719.1"/>
</dbReference>
<evidence type="ECO:0000313" key="1">
    <source>
        <dbReference type="EMBL" id="ABS63486.1"/>
    </source>
</evidence>
<reference evidence="1 2" key="1">
    <citation type="journal article" date="2011" name="Stand. Genomic Sci.">
        <title>Complete genome sequence of Parvibaculum lavamentivorans type strain (DS-1(T)).</title>
        <authorList>
            <person name="Schleheck D."/>
            <person name="Weiss M."/>
            <person name="Pitluck S."/>
            <person name="Bruce D."/>
            <person name="Land M.L."/>
            <person name="Han S."/>
            <person name="Saunders E."/>
            <person name="Tapia R."/>
            <person name="Detter C."/>
            <person name="Brettin T."/>
            <person name="Han J."/>
            <person name="Woyke T."/>
            <person name="Goodwin L."/>
            <person name="Pennacchio L."/>
            <person name="Nolan M."/>
            <person name="Cook A.M."/>
            <person name="Kjelleberg S."/>
            <person name="Thomas T."/>
        </authorList>
    </citation>
    <scope>NUCLEOTIDE SEQUENCE [LARGE SCALE GENOMIC DNA]</scope>
    <source>
        <strain evidence="2">DS-1 / DSM 13023 / NCIMB 13966</strain>
    </source>
</reference>
<dbReference type="InterPro" id="IPR010775">
    <property type="entry name" value="DUF1365"/>
</dbReference>
<evidence type="ECO:0000313" key="2">
    <source>
        <dbReference type="Proteomes" id="UP000006377"/>
    </source>
</evidence>
<dbReference type="PANTHER" id="PTHR33973">
    <property type="entry name" value="OS07G0153300 PROTEIN"/>
    <property type="match status" value="1"/>
</dbReference>
<evidence type="ECO:0008006" key="3">
    <source>
        <dbReference type="Google" id="ProtNLM"/>
    </source>
</evidence>
<dbReference type="eggNOG" id="COG3496">
    <property type="taxonomic scope" value="Bacteria"/>
</dbReference>
<dbReference type="AlphaFoldDB" id="A7HUA3"/>
<accession>A7HUA3</accession>
<protein>
    <recommendedName>
        <fullName evidence="3">DUF1365 domain-containing protein</fullName>
    </recommendedName>
</protein>
<dbReference type="OrthoDB" id="9778801at2"/>
<dbReference type="PANTHER" id="PTHR33973:SF4">
    <property type="entry name" value="OS07G0153300 PROTEIN"/>
    <property type="match status" value="1"/>
</dbReference>
<dbReference type="STRING" id="402881.Plav_1870"/>
<proteinExistence type="predicted"/>
<dbReference type="EMBL" id="CP000774">
    <property type="protein sequence ID" value="ABS63486.1"/>
    <property type="molecule type" value="Genomic_DNA"/>
</dbReference>
<gene>
    <name evidence="1" type="ordered locus">Plav_1870</name>
</gene>
<dbReference type="Pfam" id="PF07103">
    <property type="entry name" value="DUF1365"/>
    <property type="match status" value="1"/>
</dbReference>
<dbReference type="HOGENOM" id="CLU_065913_1_0_5"/>
<sequence length="268" mass="29732">MKTAFRSRIYPGRVFHRRLRPRVHALSYSVFYMALDLDELPALDRSSRLFSYNGFSLFGFHDADHGDGGRLRPWIEAQLARAGIEDGGARIVALTFPRVLGYVFNPLTIYFCHREDGGLAAMLYEVNNTFGDRHSYLIPVEDGAAKTVAQECEKAFYVSPFIPVSGRYHFKVRRPGARVTMTIRESDGEGALLTASFAGEARAFSDGELALTFLRHPLMTLKVVGGIHFEALRLWLKGVKLAERPAAPASPVTIVPFRDKAPGPGVCA</sequence>
<dbReference type="Proteomes" id="UP000006377">
    <property type="component" value="Chromosome"/>
</dbReference>
<organism evidence="1 2">
    <name type="scientific">Parvibaculum lavamentivorans (strain DS-1 / DSM 13023 / NCIMB 13966)</name>
    <dbReference type="NCBI Taxonomy" id="402881"/>
    <lineage>
        <taxon>Bacteria</taxon>
        <taxon>Pseudomonadati</taxon>
        <taxon>Pseudomonadota</taxon>
        <taxon>Alphaproteobacteria</taxon>
        <taxon>Hyphomicrobiales</taxon>
        <taxon>Parvibaculaceae</taxon>
        <taxon>Parvibaculum</taxon>
    </lineage>
</organism>